<dbReference type="PANTHER" id="PTHR43132:SF2">
    <property type="entry name" value="ARSENICAL RESISTANCE OPERON REPRESSOR ARSR-RELATED"/>
    <property type="match status" value="1"/>
</dbReference>
<dbReference type="CDD" id="cd00090">
    <property type="entry name" value="HTH_ARSR"/>
    <property type="match status" value="1"/>
</dbReference>
<dbReference type="GO" id="GO:0003700">
    <property type="term" value="F:DNA-binding transcription factor activity"/>
    <property type="evidence" value="ECO:0007669"/>
    <property type="project" value="InterPro"/>
</dbReference>
<dbReference type="PANTHER" id="PTHR43132">
    <property type="entry name" value="ARSENICAL RESISTANCE OPERON REPRESSOR ARSR-RELATED"/>
    <property type="match status" value="1"/>
</dbReference>
<evidence type="ECO:0000256" key="1">
    <source>
        <dbReference type="ARBA" id="ARBA00023015"/>
    </source>
</evidence>
<evidence type="ECO:0000313" key="5">
    <source>
        <dbReference type="EMBL" id="MBB5221873.1"/>
    </source>
</evidence>
<dbReference type="PROSITE" id="PS50987">
    <property type="entry name" value="HTH_ARSR_2"/>
    <property type="match status" value="1"/>
</dbReference>
<evidence type="ECO:0000313" key="6">
    <source>
        <dbReference type="Proteomes" id="UP000549457"/>
    </source>
</evidence>
<dbReference type="InterPro" id="IPR051011">
    <property type="entry name" value="Metal_resp_trans_reg"/>
</dbReference>
<evidence type="ECO:0000256" key="3">
    <source>
        <dbReference type="ARBA" id="ARBA00023163"/>
    </source>
</evidence>
<dbReference type="GO" id="GO:0003677">
    <property type="term" value="F:DNA binding"/>
    <property type="evidence" value="ECO:0007669"/>
    <property type="project" value="UniProtKB-KW"/>
</dbReference>
<keyword evidence="6" id="KW-1185">Reference proteome</keyword>
<dbReference type="Gene3D" id="1.10.10.10">
    <property type="entry name" value="Winged helix-like DNA-binding domain superfamily/Winged helix DNA-binding domain"/>
    <property type="match status" value="1"/>
</dbReference>
<dbReference type="Proteomes" id="UP000549457">
    <property type="component" value="Unassembled WGS sequence"/>
</dbReference>
<reference evidence="5 6" key="1">
    <citation type="submission" date="2020-08" db="EMBL/GenBank/DDBJ databases">
        <title>Genomic Encyclopedia of Type Strains, Phase IV (KMG-IV): sequencing the most valuable type-strain genomes for metagenomic binning, comparative biology and taxonomic classification.</title>
        <authorList>
            <person name="Goeker M."/>
        </authorList>
    </citation>
    <scope>NUCLEOTIDE SEQUENCE [LARGE SCALE GENOMIC DNA]</scope>
    <source>
        <strain evidence="5 6">DSM 101730</strain>
    </source>
</reference>
<dbReference type="PRINTS" id="PR00778">
    <property type="entry name" value="HTHARSR"/>
</dbReference>
<dbReference type="RefSeq" id="WP_246399697.1">
    <property type="nucleotide sequence ID" value="NZ_JACHFM010000002.1"/>
</dbReference>
<keyword evidence="1" id="KW-0805">Transcription regulation</keyword>
<dbReference type="InterPro" id="IPR036390">
    <property type="entry name" value="WH_DNA-bd_sf"/>
</dbReference>
<dbReference type="InterPro" id="IPR036388">
    <property type="entry name" value="WH-like_DNA-bd_sf"/>
</dbReference>
<dbReference type="InterPro" id="IPR001845">
    <property type="entry name" value="HTH_ArsR_DNA-bd_dom"/>
</dbReference>
<evidence type="ECO:0000259" key="4">
    <source>
        <dbReference type="PROSITE" id="PS50987"/>
    </source>
</evidence>
<name>A0A840SRB7_9RHOB</name>
<gene>
    <name evidence="5" type="ORF">HNP73_001809</name>
</gene>
<dbReference type="SUPFAM" id="SSF46785">
    <property type="entry name" value="Winged helix' DNA-binding domain"/>
    <property type="match status" value="1"/>
</dbReference>
<dbReference type="InterPro" id="IPR011991">
    <property type="entry name" value="ArsR-like_HTH"/>
</dbReference>
<sequence>MVSATLRLLGNEKRLLVLCRLWLTGEMSVGALADEVGLSQSALSQHLARLRADGLVTTRREAQVLYYSISDPRVRALLEALYGIYCKPEADA</sequence>
<dbReference type="EMBL" id="JACHFM010000002">
    <property type="protein sequence ID" value="MBB5221873.1"/>
    <property type="molecule type" value="Genomic_DNA"/>
</dbReference>
<protein>
    <submittedName>
        <fullName evidence="5">ArsR family transcriptional regulator</fullName>
    </submittedName>
</protein>
<keyword evidence="3" id="KW-0804">Transcription</keyword>
<comment type="caution">
    <text evidence="5">The sequence shown here is derived from an EMBL/GenBank/DDBJ whole genome shotgun (WGS) entry which is preliminary data.</text>
</comment>
<keyword evidence="2" id="KW-0238">DNA-binding</keyword>
<organism evidence="5 6">
    <name type="scientific">Amaricoccus macauensis</name>
    <dbReference type="NCBI Taxonomy" id="57001"/>
    <lineage>
        <taxon>Bacteria</taxon>
        <taxon>Pseudomonadati</taxon>
        <taxon>Pseudomonadota</taxon>
        <taxon>Alphaproteobacteria</taxon>
        <taxon>Rhodobacterales</taxon>
        <taxon>Paracoccaceae</taxon>
        <taxon>Amaricoccus</taxon>
    </lineage>
</organism>
<dbReference type="SMART" id="SM00418">
    <property type="entry name" value="HTH_ARSR"/>
    <property type="match status" value="1"/>
</dbReference>
<dbReference type="AlphaFoldDB" id="A0A840SRB7"/>
<dbReference type="NCBIfam" id="NF033788">
    <property type="entry name" value="HTH_metalloreg"/>
    <property type="match status" value="1"/>
</dbReference>
<accession>A0A840SRB7</accession>
<evidence type="ECO:0000256" key="2">
    <source>
        <dbReference type="ARBA" id="ARBA00023125"/>
    </source>
</evidence>
<dbReference type="Pfam" id="PF01022">
    <property type="entry name" value="HTH_5"/>
    <property type="match status" value="1"/>
</dbReference>
<proteinExistence type="predicted"/>
<feature type="domain" description="HTH arsR-type" evidence="4">
    <location>
        <begin position="1"/>
        <end position="89"/>
    </location>
</feature>